<dbReference type="InterPro" id="IPR046568">
    <property type="entry name" value="DUF6722"/>
</dbReference>
<evidence type="ECO:0000313" key="8">
    <source>
        <dbReference type="Proteomes" id="UP000284562"/>
    </source>
</evidence>
<dbReference type="EMBL" id="QSAG01000034">
    <property type="protein sequence ID" value="RGW40968.1"/>
    <property type="molecule type" value="Genomic_DNA"/>
</dbReference>
<proteinExistence type="predicted"/>
<dbReference type="Pfam" id="PF20482">
    <property type="entry name" value="DUF6722"/>
    <property type="match status" value="1"/>
</dbReference>
<dbReference type="Proteomes" id="UP000284562">
    <property type="component" value="Unassembled WGS sequence"/>
</dbReference>
<dbReference type="EMBL" id="QSAV01000009">
    <property type="protein sequence ID" value="RGW81372.1"/>
    <property type="molecule type" value="Genomic_DNA"/>
</dbReference>
<keyword evidence="1" id="KW-0472">Membrane</keyword>
<dbReference type="Proteomes" id="UP000285776">
    <property type="component" value="Unassembled WGS sequence"/>
</dbReference>
<dbReference type="Proteomes" id="UP000285236">
    <property type="component" value="Unassembled WGS sequence"/>
</dbReference>
<evidence type="ECO:0000313" key="11">
    <source>
        <dbReference type="Proteomes" id="UP000450161"/>
    </source>
</evidence>
<dbReference type="AlphaFoldDB" id="A0A3R5Y594"/>
<organism evidence="2 11">
    <name type="scientific">Segatella copri</name>
    <dbReference type="NCBI Taxonomy" id="165179"/>
    <lineage>
        <taxon>Bacteria</taxon>
        <taxon>Pseudomonadati</taxon>
        <taxon>Bacteroidota</taxon>
        <taxon>Bacteroidia</taxon>
        <taxon>Bacteroidales</taxon>
        <taxon>Prevotellaceae</taxon>
        <taxon>Segatella</taxon>
    </lineage>
</organism>
<protein>
    <submittedName>
        <fullName evidence="2">Uncharacterized protein</fullName>
    </submittedName>
</protein>
<dbReference type="EMBL" id="VUNF01000007">
    <property type="protein sequence ID" value="MST77147.1"/>
    <property type="molecule type" value="Genomic_DNA"/>
</dbReference>
<reference evidence="7 8" key="1">
    <citation type="submission" date="2018-08" db="EMBL/GenBank/DDBJ databases">
        <title>A genome reference for cultivated species of the human gut microbiota.</title>
        <authorList>
            <person name="Zou Y."/>
            <person name="Xue W."/>
            <person name="Luo G."/>
        </authorList>
    </citation>
    <scope>NUCLEOTIDE SEQUENCE [LARGE SCALE GENOMIC DNA]</scope>
    <source>
        <strain evidence="5 10">AF10-17</strain>
        <strain evidence="4 7">AF12-50</strain>
        <strain evidence="3 9">AF15-25</strain>
        <strain evidence="6 8">AF43-2</strain>
    </source>
</reference>
<comment type="caution">
    <text evidence="2">The sequence shown here is derived from an EMBL/GenBank/DDBJ whole genome shotgun (WGS) entry which is preliminary data.</text>
</comment>
<dbReference type="EMBL" id="QRYP01000005">
    <property type="protein sequence ID" value="RGU99784.1"/>
    <property type="molecule type" value="Genomic_DNA"/>
</dbReference>
<evidence type="ECO:0000313" key="6">
    <source>
        <dbReference type="EMBL" id="RHK50386.1"/>
    </source>
</evidence>
<evidence type="ECO:0000313" key="2">
    <source>
        <dbReference type="EMBL" id="MST77147.1"/>
    </source>
</evidence>
<evidence type="ECO:0000313" key="10">
    <source>
        <dbReference type="Proteomes" id="UP000285776"/>
    </source>
</evidence>
<evidence type="ECO:0000256" key="1">
    <source>
        <dbReference type="SAM" id="Phobius"/>
    </source>
</evidence>
<sequence>MDEEIGKWLLDISKYIITAYILSQMFGKDNDSWWSFIGAVLLAVLLFALGYYLIKKGKDKNKKGK</sequence>
<dbReference type="Proteomes" id="UP000283785">
    <property type="component" value="Unassembled WGS sequence"/>
</dbReference>
<dbReference type="RefSeq" id="WP_118066256.1">
    <property type="nucleotide sequence ID" value="NZ_CATKVS010000004.1"/>
</dbReference>
<evidence type="ECO:0000313" key="9">
    <source>
        <dbReference type="Proteomes" id="UP000285236"/>
    </source>
</evidence>
<evidence type="ECO:0000313" key="4">
    <source>
        <dbReference type="EMBL" id="RGW40968.1"/>
    </source>
</evidence>
<dbReference type="EMBL" id="QRNN01000002">
    <property type="protein sequence ID" value="RHK50386.1"/>
    <property type="molecule type" value="Genomic_DNA"/>
</dbReference>
<accession>A0A3R5Y594</accession>
<reference evidence="2 11" key="2">
    <citation type="submission" date="2019-08" db="EMBL/GenBank/DDBJ databases">
        <title>In-depth cultivation of the pig gut microbiome towards novel bacterial diversity and tailored functional studies.</title>
        <authorList>
            <person name="Wylensek D."/>
            <person name="Hitch T.C.A."/>
            <person name="Clavel T."/>
        </authorList>
    </citation>
    <scope>NUCLEOTIDE SEQUENCE [LARGE SCALE GENOMIC DNA]</scope>
    <source>
        <strain evidence="2 11">LKV-178-WT-2C</strain>
    </source>
</reference>
<gene>
    <name evidence="6" type="ORF">DW064_00850</name>
    <name evidence="5" type="ORF">DWV53_04095</name>
    <name evidence="4" type="ORF">DWV76_13380</name>
    <name evidence="3" type="ORF">DWW35_03370</name>
    <name evidence="2" type="ORF">FYJ72_05485</name>
</gene>
<evidence type="ECO:0000313" key="7">
    <source>
        <dbReference type="Proteomes" id="UP000283785"/>
    </source>
</evidence>
<keyword evidence="1" id="KW-1133">Transmembrane helix</keyword>
<evidence type="ECO:0000313" key="3">
    <source>
        <dbReference type="EMBL" id="RGU99784.1"/>
    </source>
</evidence>
<evidence type="ECO:0000313" key="5">
    <source>
        <dbReference type="EMBL" id="RGW81372.1"/>
    </source>
</evidence>
<keyword evidence="1" id="KW-0812">Transmembrane</keyword>
<name>A0A3R5Y594_9BACT</name>
<feature type="transmembrane region" description="Helical" evidence="1">
    <location>
        <begin position="33"/>
        <end position="54"/>
    </location>
</feature>
<dbReference type="Proteomes" id="UP000450161">
    <property type="component" value="Unassembled WGS sequence"/>
</dbReference>